<dbReference type="InterPro" id="IPR011008">
    <property type="entry name" value="Dimeric_a/b-barrel"/>
</dbReference>
<geneLocation type="plasmid" evidence="6">
    <name>psj05684b</name>
</geneLocation>
<dbReference type="Pfam" id="PF13404">
    <property type="entry name" value="HTH_AsnC-type"/>
    <property type="match status" value="1"/>
</dbReference>
<dbReference type="OrthoDB" id="7856348at2"/>
<evidence type="ECO:0000256" key="2">
    <source>
        <dbReference type="ARBA" id="ARBA00023125"/>
    </source>
</evidence>
<dbReference type="Pfam" id="PF01037">
    <property type="entry name" value="AsnC_trans_reg"/>
    <property type="match status" value="1"/>
</dbReference>
<dbReference type="GO" id="GO:0005829">
    <property type="term" value="C:cytosol"/>
    <property type="evidence" value="ECO:0007669"/>
    <property type="project" value="TreeGrafter"/>
</dbReference>
<dbReference type="Proteomes" id="UP000217211">
    <property type="component" value="Plasmid pSJ05684b"/>
</dbReference>
<dbReference type="Gene3D" id="1.10.10.10">
    <property type="entry name" value="Winged helix-like DNA-binding domain superfamily/Winged helix DNA-binding domain"/>
    <property type="match status" value="1"/>
</dbReference>
<dbReference type="EMBL" id="CP023068">
    <property type="protein sequence ID" value="ASY66269.1"/>
    <property type="molecule type" value="Genomic_DNA"/>
</dbReference>
<dbReference type="GO" id="GO:0043565">
    <property type="term" value="F:sequence-specific DNA binding"/>
    <property type="evidence" value="ECO:0007669"/>
    <property type="project" value="InterPro"/>
</dbReference>
<dbReference type="GO" id="GO:0043200">
    <property type="term" value="P:response to amino acid"/>
    <property type="evidence" value="ECO:0007669"/>
    <property type="project" value="TreeGrafter"/>
</dbReference>
<keyword evidence="5" id="KW-0614">Plasmid</keyword>
<evidence type="ECO:0000313" key="6">
    <source>
        <dbReference type="Proteomes" id="UP000217211"/>
    </source>
</evidence>
<evidence type="ECO:0000256" key="3">
    <source>
        <dbReference type="ARBA" id="ARBA00023163"/>
    </source>
</evidence>
<organism evidence="5 6">
    <name type="scientific">Sinorhizobium sojae CCBAU 05684</name>
    <dbReference type="NCBI Taxonomy" id="716928"/>
    <lineage>
        <taxon>Bacteria</taxon>
        <taxon>Pseudomonadati</taxon>
        <taxon>Pseudomonadota</taxon>
        <taxon>Alphaproteobacteria</taxon>
        <taxon>Hyphomicrobiales</taxon>
        <taxon>Rhizobiaceae</taxon>
        <taxon>Sinorhizobium/Ensifer group</taxon>
        <taxon>Sinorhizobium</taxon>
    </lineage>
</organism>
<dbReference type="PROSITE" id="PS50956">
    <property type="entry name" value="HTH_ASNC_2"/>
    <property type="match status" value="1"/>
</dbReference>
<dbReference type="KEGG" id="esj:SJ05684_b52870"/>
<evidence type="ECO:0000256" key="1">
    <source>
        <dbReference type="ARBA" id="ARBA00023015"/>
    </source>
</evidence>
<dbReference type="RefSeq" id="WP_083846252.1">
    <property type="nucleotide sequence ID" value="NZ_AJQT01000103.1"/>
</dbReference>
<evidence type="ECO:0000313" key="5">
    <source>
        <dbReference type="EMBL" id="ASY66269.1"/>
    </source>
</evidence>
<keyword evidence="6" id="KW-1185">Reference proteome</keyword>
<keyword evidence="3" id="KW-0804">Transcription</keyword>
<gene>
    <name evidence="5" type="ORF">SJ05684_b52870</name>
</gene>
<dbReference type="PRINTS" id="PR00033">
    <property type="entry name" value="HTHASNC"/>
</dbReference>
<accession>A0A249PLS8</accession>
<dbReference type="InterPro" id="IPR000485">
    <property type="entry name" value="AsnC-type_HTH_dom"/>
</dbReference>
<name>A0A249PLS8_9HYPH</name>
<evidence type="ECO:0000259" key="4">
    <source>
        <dbReference type="PROSITE" id="PS50956"/>
    </source>
</evidence>
<dbReference type="InterPro" id="IPR019887">
    <property type="entry name" value="Tscrpt_reg_AsnC/Lrp_C"/>
</dbReference>
<sequence length="153" mass="17826">MADVLDTKILKKLQEDCTMSLEVLSESVGLSATSCYRRIKKMESHGVIKAKRAILDERKLGFQVTAIFMIKLQKDSADIDQRMYRILEKRPEIQHCHLISGDFDFVLLAKFRDAAEYTDYIYRFLEIYSDIPIRNYSSSIVVRTVRQNEILPL</sequence>
<dbReference type="InterPro" id="IPR036390">
    <property type="entry name" value="WH_DNA-bd_sf"/>
</dbReference>
<dbReference type="InterPro" id="IPR019888">
    <property type="entry name" value="Tscrpt_reg_AsnC-like"/>
</dbReference>
<dbReference type="SUPFAM" id="SSF46785">
    <property type="entry name" value="Winged helix' DNA-binding domain"/>
    <property type="match status" value="1"/>
</dbReference>
<dbReference type="PANTHER" id="PTHR30154:SF34">
    <property type="entry name" value="TRANSCRIPTIONAL REGULATOR AZLB"/>
    <property type="match status" value="1"/>
</dbReference>
<keyword evidence="2" id="KW-0238">DNA-binding</keyword>
<dbReference type="SUPFAM" id="SSF54909">
    <property type="entry name" value="Dimeric alpha+beta barrel"/>
    <property type="match status" value="1"/>
</dbReference>
<dbReference type="InterPro" id="IPR036388">
    <property type="entry name" value="WH-like_DNA-bd_sf"/>
</dbReference>
<dbReference type="AlphaFoldDB" id="A0A249PLS8"/>
<keyword evidence="1" id="KW-0805">Transcription regulation</keyword>
<protein>
    <submittedName>
        <fullName evidence="5">Leucine-responsive regulatory protein</fullName>
    </submittedName>
</protein>
<feature type="domain" description="HTH asnC-type" evidence="4">
    <location>
        <begin position="1"/>
        <end position="63"/>
    </location>
</feature>
<dbReference type="PANTHER" id="PTHR30154">
    <property type="entry name" value="LEUCINE-RESPONSIVE REGULATORY PROTEIN"/>
    <property type="match status" value="1"/>
</dbReference>
<dbReference type="eggNOG" id="COG1522">
    <property type="taxonomic scope" value="Bacteria"/>
</dbReference>
<dbReference type="SMART" id="SM00344">
    <property type="entry name" value="HTH_ASNC"/>
    <property type="match status" value="1"/>
</dbReference>
<reference evidence="5 6" key="1">
    <citation type="submission" date="2017-08" db="EMBL/GenBank/DDBJ databases">
        <title>Multipartite genome sequences of Sinorhizobium species nodulating soybeans.</title>
        <authorList>
            <person name="Tian C.F."/>
        </authorList>
    </citation>
    <scope>NUCLEOTIDE SEQUENCE [LARGE SCALE GENOMIC DNA]</scope>
    <source>
        <strain evidence="5 6">CCBAU 05684</strain>
        <plasmid evidence="6">psj05684b</plasmid>
    </source>
</reference>
<dbReference type="STRING" id="716928.GCA_000261485_04571"/>
<proteinExistence type="predicted"/>
<dbReference type="Gene3D" id="3.30.70.920">
    <property type="match status" value="1"/>
</dbReference>